<evidence type="ECO:0000259" key="2">
    <source>
        <dbReference type="PROSITE" id="PS50206"/>
    </source>
</evidence>
<dbReference type="InterPro" id="IPR051910">
    <property type="entry name" value="ComF/GntX_DNA_util-trans"/>
</dbReference>
<evidence type="ECO:0000313" key="4">
    <source>
        <dbReference type="Proteomes" id="UP000317214"/>
    </source>
</evidence>
<dbReference type="InterPro" id="IPR001763">
    <property type="entry name" value="Rhodanese-like_dom"/>
</dbReference>
<gene>
    <name evidence="3" type="ORF">D5366_00225</name>
</gene>
<organism evidence="3 4">
    <name type="scientific">Neokomagataea tanensis</name>
    <dbReference type="NCBI Taxonomy" id="661191"/>
    <lineage>
        <taxon>Bacteria</taxon>
        <taxon>Pseudomonadati</taxon>
        <taxon>Pseudomonadota</taxon>
        <taxon>Alphaproteobacteria</taxon>
        <taxon>Acetobacterales</taxon>
        <taxon>Acetobacteraceae</taxon>
        <taxon>Neokomagataea</taxon>
    </lineage>
</organism>
<dbReference type="AlphaFoldDB" id="A0A4Y6V6M3"/>
<reference evidence="3 4" key="1">
    <citation type="submission" date="2018-09" db="EMBL/GenBank/DDBJ databases">
        <title>The complete genome sequence of Neokomagataea tanensis NBRC 106556(T).</title>
        <authorList>
            <person name="Chua K.-O."/>
            <person name="See-Too W.-S."/>
            <person name="Hong K.-W."/>
            <person name="Yin W.-F."/>
            <person name="Chan K.-G."/>
        </authorList>
    </citation>
    <scope>NUCLEOTIDE SEQUENCE [LARGE SCALE GENOMIC DNA]</scope>
    <source>
        <strain evidence="4">AH13 \ NBRC 106556</strain>
    </source>
</reference>
<keyword evidence="4" id="KW-1185">Reference proteome</keyword>
<comment type="similarity">
    <text evidence="1">Belongs to the ComF/GntX family.</text>
</comment>
<dbReference type="EMBL" id="CP032485">
    <property type="protein sequence ID" value="QDH25719.1"/>
    <property type="molecule type" value="Genomic_DNA"/>
</dbReference>
<accession>A0A4Y6V6M3</accession>
<dbReference type="KEGG" id="ntn:D5366_00225"/>
<dbReference type="InterPro" id="IPR000836">
    <property type="entry name" value="PRTase_dom"/>
</dbReference>
<dbReference type="SUPFAM" id="SSF53271">
    <property type="entry name" value="PRTase-like"/>
    <property type="match status" value="1"/>
</dbReference>
<dbReference type="Proteomes" id="UP000317214">
    <property type="component" value="Chromosome"/>
</dbReference>
<dbReference type="CDD" id="cd06223">
    <property type="entry name" value="PRTases_typeI"/>
    <property type="match status" value="1"/>
</dbReference>
<dbReference type="PANTHER" id="PTHR47505:SF1">
    <property type="entry name" value="DNA UTILIZATION PROTEIN YHGH"/>
    <property type="match status" value="1"/>
</dbReference>
<evidence type="ECO:0000313" key="3">
    <source>
        <dbReference type="EMBL" id="QDH25719.1"/>
    </source>
</evidence>
<dbReference type="Gene3D" id="3.40.50.2020">
    <property type="match status" value="1"/>
</dbReference>
<protein>
    <submittedName>
        <fullName evidence="3">ComF family protein</fullName>
    </submittedName>
</protein>
<feature type="domain" description="Rhodanese" evidence="2">
    <location>
        <begin position="169"/>
        <end position="221"/>
    </location>
</feature>
<proteinExistence type="inferred from homology"/>
<dbReference type="PANTHER" id="PTHR47505">
    <property type="entry name" value="DNA UTILIZATION PROTEIN YHGH"/>
    <property type="match status" value="1"/>
</dbReference>
<dbReference type="PROSITE" id="PS50206">
    <property type="entry name" value="RHODANESE_3"/>
    <property type="match status" value="1"/>
</dbReference>
<dbReference type="InterPro" id="IPR029057">
    <property type="entry name" value="PRTase-like"/>
</dbReference>
<sequence>MQGHEGFCAECFAQARFIVQPACRHCGAPLSAKGLANADGHCAPCEQQAPLWDAAQAALVYNEWTKRLILPLKYADRTENARILAREMFRVGEGMIRSAAFLVPVPLYRKKLWSRRYNQAALIAWHLSKLSGVPVLPMALRRLRSTRPLARLGSQERFREISGSIGVNPQYLSKLRGNPVVVIDDVLTTGATASACSQALREAGVERVELLVAARAGNMEEDRQNETRALRDYA</sequence>
<evidence type="ECO:0000256" key="1">
    <source>
        <dbReference type="ARBA" id="ARBA00008007"/>
    </source>
</evidence>
<dbReference type="RefSeq" id="WP_141491789.1">
    <property type="nucleotide sequence ID" value="NZ_CP032485.1"/>
</dbReference>
<dbReference type="OrthoDB" id="9779910at2"/>
<name>A0A4Y6V6M3_9PROT</name>
<dbReference type="Pfam" id="PF00156">
    <property type="entry name" value="Pribosyltran"/>
    <property type="match status" value="1"/>
</dbReference>